<keyword evidence="8 9" id="KW-0472">Membrane</keyword>
<name>A0A0T6AYM9_9SCAR</name>
<organism evidence="10 11">
    <name type="scientific">Oryctes borbonicus</name>
    <dbReference type="NCBI Taxonomy" id="1629725"/>
    <lineage>
        <taxon>Eukaryota</taxon>
        <taxon>Metazoa</taxon>
        <taxon>Ecdysozoa</taxon>
        <taxon>Arthropoda</taxon>
        <taxon>Hexapoda</taxon>
        <taxon>Insecta</taxon>
        <taxon>Pterygota</taxon>
        <taxon>Neoptera</taxon>
        <taxon>Endopterygota</taxon>
        <taxon>Coleoptera</taxon>
        <taxon>Polyphaga</taxon>
        <taxon>Scarabaeiformia</taxon>
        <taxon>Scarabaeidae</taxon>
        <taxon>Dynastinae</taxon>
        <taxon>Oryctes</taxon>
    </lineage>
</organism>
<evidence type="ECO:0000256" key="2">
    <source>
        <dbReference type="ARBA" id="ARBA00005974"/>
    </source>
</evidence>
<proteinExistence type="inferred from homology"/>
<dbReference type="OrthoDB" id="6608471at2759"/>
<dbReference type="InterPro" id="IPR004686">
    <property type="entry name" value="Mtc"/>
</dbReference>
<keyword evidence="7 9" id="KW-0496">Mitochondrion</keyword>
<dbReference type="GO" id="GO:0015075">
    <property type="term" value="F:monoatomic ion transmembrane transporter activity"/>
    <property type="evidence" value="ECO:0007669"/>
    <property type="project" value="InterPro"/>
</dbReference>
<feature type="transmembrane region" description="Helical" evidence="9">
    <location>
        <begin position="278"/>
        <end position="297"/>
    </location>
</feature>
<dbReference type="NCBIfam" id="TIGR00798">
    <property type="entry name" value="mtc"/>
    <property type="match status" value="1"/>
</dbReference>
<evidence type="ECO:0000256" key="4">
    <source>
        <dbReference type="ARBA" id="ARBA00022692"/>
    </source>
</evidence>
<evidence type="ECO:0000256" key="9">
    <source>
        <dbReference type="RuleBase" id="RU362000"/>
    </source>
</evidence>
<dbReference type="GO" id="GO:0140300">
    <property type="term" value="P:serine import into mitochondrion"/>
    <property type="evidence" value="ECO:0007669"/>
    <property type="project" value="TreeGrafter"/>
</dbReference>
<keyword evidence="5" id="KW-0029">Amino-acid transport</keyword>
<feature type="non-terminal residue" evidence="10">
    <location>
        <position position="1"/>
    </location>
</feature>
<keyword evidence="4 9" id="KW-0812">Transmembrane</keyword>
<evidence type="ECO:0000256" key="1">
    <source>
        <dbReference type="ARBA" id="ARBA00004225"/>
    </source>
</evidence>
<dbReference type="AlphaFoldDB" id="A0A0T6AYM9"/>
<evidence type="ECO:0000256" key="8">
    <source>
        <dbReference type="ARBA" id="ARBA00023136"/>
    </source>
</evidence>
<keyword evidence="6 9" id="KW-1133">Transmembrane helix</keyword>
<comment type="caution">
    <text evidence="9">Lacks conserved residue(s) required for the propagation of feature annotation.</text>
</comment>
<dbReference type="PANTHER" id="PTHR11153">
    <property type="entry name" value="SIDEROFLEXIN"/>
    <property type="match status" value="1"/>
</dbReference>
<feature type="transmembrane region" description="Helical" evidence="9">
    <location>
        <begin position="158"/>
        <end position="179"/>
    </location>
</feature>
<dbReference type="Pfam" id="PF03820">
    <property type="entry name" value="SFXNs"/>
    <property type="match status" value="1"/>
</dbReference>
<evidence type="ECO:0000256" key="5">
    <source>
        <dbReference type="ARBA" id="ARBA00022970"/>
    </source>
</evidence>
<evidence type="ECO:0000256" key="3">
    <source>
        <dbReference type="ARBA" id="ARBA00022448"/>
    </source>
</evidence>
<dbReference type="EMBL" id="LJIG01022509">
    <property type="protein sequence ID" value="KRT80200.1"/>
    <property type="molecule type" value="Genomic_DNA"/>
</dbReference>
<comment type="caution">
    <text evidence="10">The sequence shown here is derived from an EMBL/GenBank/DDBJ whole genome shotgun (WGS) entry which is preliminary data.</text>
</comment>
<dbReference type="Proteomes" id="UP000051574">
    <property type="component" value="Unassembled WGS sequence"/>
</dbReference>
<gene>
    <name evidence="10" type="ORF">AMK59_8391</name>
</gene>
<evidence type="ECO:0000313" key="10">
    <source>
        <dbReference type="EMBL" id="KRT80200.1"/>
    </source>
</evidence>
<accession>A0A0T6AYM9</accession>
<comment type="similarity">
    <text evidence="2 9">Belongs to the sideroflexin family.</text>
</comment>
<evidence type="ECO:0000256" key="6">
    <source>
        <dbReference type="ARBA" id="ARBA00022989"/>
    </source>
</evidence>
<reference evidence="10 11" key="1">
    <citation type="submission" date="2015-09" db="EMBL/GenBank/DDBJ databases">
        <title>Draft genome of the scarab beetle Oryctes borbonicus.</title>
        <authorList>
            <person name="Meyer J.M."/>
            <person name="Markov G.V."/>
            <person name="Baskaran P."/>
            <person name="Herrmann M."/>
            <person name="Sommer R.J."/>
            <person name="Roedelsperger C."/>
        </authorList>
    </citation>
    <scope>NUCLEOTIDE SEQUENCE [LARGE SCALE GENOMIC DNA]</scope>
    <source>
        <strain evidence="10">OB123</strain>
        <tissue evidence="10">Whole animal</tissue>
    </source>
</reference>
<keyword evidence="11" id="KW-1185">Reference proteome</keyword>
<sequence length="334" mass="37465">LKMSKGADDCLPNDIDLDKPRYNQNTYWGRAKHFFITTNPLNVFASDESLERAKRIVTNYRCGRPIPECLTVNELWKAKHLYDSAFHPDTGEKMQLIGRMSAQVPMNMLITGGMMAFYKSTPAVMFWQWLNQSFNAVVNYTNRGGDAHISDKQMVTSYILATSGALVTALGLNKVVQVYKNLPPIVGRFVPFAAVAAANCVNIPLMRSQELKDGTPIYDEDNNKLGLSKRAAQEGISQVILSRIGMAAPGMALTPFVMNHLERRGTLCRYPWMNLPTQVALVGLCLTFATPLCCALFRQRARIPFCRLEDDLQCHLATVLDPDIPQYVYYNKGL</sequence>
<dbReference type="PANTHER" id="PTHR11153:SF8">
    <property type="entry name" value="SIDEROFLEXIN-1"/>
    <property type="match status" value="1"/>
</dbReference>
<dbReference type="GO" id="GO:0005743">
    <property type="term" value="C:mitochondrial inner membrane"/>
    <property type="evidence" value="ECO:0007669"/>
    <property type="project" value="TreeGrafter"/>
</dbReference>
<keyword evidence="3" id="KW-0813">Transport</keyword>
<evidence type="ECO:0000313" key="11">
    <source>
        <dbReference type="Proteomes" id="UP000051574"/>
    </source>
</evidence>
<comment type="subcellular location">
    <subcellularLocation>
        <location evidence="1 9">Mitochondrion membrane</location>
        <topology evidence="1 9">Multi-pass membrane protein</topology>
    </subcellularLocation>
</comment>
<feature type="transmembrane region" description="Helical" evidence="9">
    <location>
        <begin position="239"/>
        <end position="258"/>
    </location>
</feature>
<protein>
    <recommendedName>
        <fullName evidence="9">Sidoreflexin</fullName>
    </recommendedName>
</protein>
<evidence type="ECO:0000256" key="7">
    <source>
        <dbReference type="ARBA" id="ARBA00023128"/>
    </source>
</evidence>